<evidence type="ECO:0000313" key="6">
    <source>
        <dbReference type="Proteomes" id="UP001209318"/>
    </source>
</evidence>
<proteinExistence type="inferred from homology"/>
<dbReference type="PROSITE" id="PS51257">
    <property type="entry name" value="PROKAR_LIPOPROTEIN"/>
    <property type="match status" value="1"/>
</dbReference>
<keyword evidence="2 4" id="KW-0732">Signal</keyword>
<dbReference type="GO" id="GO:0007155">
    <property type="term" value="P:cell adhesion"/>
    <property type="evidence" value="ECO:0007669"/>
    <property type="project" value="InterPro"/>
</dbReference>
<comment type="similarity">
    <text evidence="3">Belongs to the bacterial solute-binding protein 9 family.</text>
</comment>
<dbReference type="Proteomes" id="UP001209318">
    <property type="component" value="Unassembled WGS sequence"/>
</dbReference>
<feature type="chain" id="PRO_5042199062" evidence="4">
    <location>
        <begin position="22"/>
        <end position="318"/>
    </location>
</feature>
<dbReference type="PRINTS" id="PR00691">
    <property type="entry name" value="ADHESINB"/>
</dbReference>
<name>A0AAE3IWQ6_9BACI</name>
<protein>
    <submittedName>
        <fullName evidence="5">Zinc ABC transporter substrate-binding protein</fullName>
    </submittedName>
</protein>
<evidence type="ECO:0000256" key="4">
    <source>
        <dbReference type="SAM" id="SignalP"/>
    </source>
</evidence>
<evidence type="ECO:0000256" key="3">
    <source>
        <dbReference type="RuleBase" id="RU003512"/>
    </source>
</evidence>
<dbReference type="EMBL" id="JAOUSF010000003">
    <property type="protein sequence ID" value="MCU9614294.1"/>
    <property type="molecule type" value="Genomic_DNA"/>
</dbReference>
<evidence type="ECO:0000256" key="1">
    <source>
        <dbReference type="ARBA" id="ARBA00022448"/>
    </source>
</evidence>
<evidence type="ECO:0000256" key="2">
    <source>
        <dbReference type="ARBA" id="ARBA00022729"/>
    </source>
</evidence>
<sequence length="318" mass="36298">MVKYKLFFTIFLIAIVTFLSACGNDNDSLKNKADGKLKIYTTVYPLKDFAEKIGGEYVDVETIYPPGMDEHTFEPSQKDIINMAGGDIFFYIGYGLEGFVEKTKPILQDEGVNVVATGEFVQLPEVTHEEEQDEEEGHDEHNHGTVNPHIWLDPVYAKQLAEVIKDTLIEAIPEQKQYFEDNYATVAKQLDMLNDEFVEVTKNMKTNHIIVTHAAYGYWELRYGIEQLSISGMSSTDEPSQKQLQHIIEEVQEQNLNYILVEQNINNKLIDVVKKEANVTPLPIHNLSVLTEKDIENNADYFSIMEQNLNTLKQALNN</sequence>
<dbReference type="InterPro" id="IPR050492">
    <property type="entry name" value="Bact_metal-bind_prot9"/>
</dbReference>
<dbReference type="Gene3D" id="3.40.50.1980">
    <property type="entry name" value="Nitrogenase molybdenum iron protein domain"/>
    <property type="match status" value="2"/>
</dbReference>
<dbReference type="InterPro" id="IPR006127">
    <property type="entry name" value="ZnuA-like"/>
</dbReference>
<dbReference type="RefSeq" id="WP_263073536.1">
    <property type="nucleotide sequence ID" value="NZ_JAOUSF010000003.1"/>
</dbReference>
<dbReference type="PANTHER" id="PTHR42953:SF8">
    <property type="entry name" value="ZINT DOMAIN-CONTAINING PROTEIN"/>
    <property type="match status" value="1"/>
</dbReference>
<keyword evidence="6" id="KW-1185">Reference proteome</keyword>
<dbReference type="AlphaFoldDB" id="A0AAE3IWQ6"/>
<dbReference type="GO" id="GO:0030001">
    <property type="term" value="P:metal ion transport"/>
    <property type="evidence" value="ECO:0007669"/>
    <property type="project" value="InterPro"/>
</dbReference>
<comment type="caution">
    <text evidence="5">The sequence shown here is derived from an EMBL/GenBank/DDBJ whole genome shotgun (WGS) entry which is preliminary data.</text>
</comment>
<dbReference type="PRINTS" id="PR00690">
    <property type="entry name" value="ADHESNFAMILY"/>
</dbReference>
<organism evidence="5 6">
    <name type="scientific">Perspicuibacillus lycopersici</name>
    <dbReference type="NCBI Taxonomy" id="1325689"/>
    <lineage>
        <taxon>Bacteria</taxon>
        <taxon>Bacillati</taxon>
        <taxon>Bacillota</taxon>
        <taxon>Bacilli</taxon>
        <taxon>Bacillales</taxon>
        <taxon>Bacillaceae</taxon>
        <taxon>Perspicuibacillus</taxon>
    </lineage>
</organism>
<dbReference type="Pfam" id="PF01297">
    <property type="entry name" value="ZnuA"/>
    <property type="match status" value="1"/>
</dbReference>
<dbReference type="SUPFAM" id="SSF53807">
    <property type="entry name" value="Helical backbone' metal receptor"/>
    <property type="match status" value="1"/>
</dbReference>
<gene>
    <name evidence="5" type="ORF">OEV98_12045</name>
</gene>
<dbReference type="InterPro" id="IPR006129">
    <property type="entry name" value="AdhesinB"/>
</dbReference>
<dbReference type="InterPro" id="IPR006128">
    <property type="entry name" value="Lipoprotein_PsaA-like"/>
</dbReference>
<reference evidence="5" key="1">
    <citation type="submission" date="2022-10" db="EMBL/GenBank/DDBJ databases">
        <title>Description of Fervidibacillus gen. nov. in the family Fervidibacillaceae fam. nov. with two species, Fervidibacillus albus sp. nov., and Fervidibacillus halotolerans sp. nov., isolated from tidal flat sediments.</title>
        <authorList>
            <person name="Kwon K.K."/>
            <person name="Yang S.-H."/>
        </authorList>
    </citation>
    <scope>NUCLEOTIDE SEQUENCE</scope>
    <source>
        <strain evidence="5">JCM 19140</strain>
    </source>
</reference>
<accession>A0AAE3IWQ6</accession>
<evidence type="ECO:0000313" key="5">
    <source>
        <dbReference type="EMBL" id="MCU9614294.1"/>
    </source>
</evidence>
<dbReference type="PANTHER" id="PTHR42953">
    <property type="entry name" value="HIGH-AFFINITY ZINC UPTAKE SYSTEM PROTEIN ZNUA-RELATED"/>
    <property type="match status" value="1"/>
</dbReference>
<dbReference type="GO" id="GO:0046872">
    <property type="term" value="F:metal ion binding"/>
    <property type="evidence" value="ECO:0007669"/>
    <property type="project" value="InterPro"/>
</dbReference>
<feature type="signal peptide" evidence="4">
    <location>
        <begin position="1"/>
        <end position="21"/>
    </location>
</feature>
<keyword evidence="1 3" id="KW-0813">Transport</keyword>